<dbReference type="Proteomes" id="UP000242656">
    <property type="component" value="Unassembled WGS sequence"/>
</dbReference>
<evidence type="ECO:0000256" key="1">
    <source>
        <dbReference type="ARBA" id="ARBA00004370"/>
    </source>
</evidence>
<keyword evidence="3" id="KW-0812">Transmembrane</keyword>
<comment type="caution">
    <text evidence="5">The sequence shown here is derived from an EMBL/GenBank/DDBJ whole genome shotgun (WGS) entry which is preliminary data.</text>
</comment>
<keyword evidence="3" id="KW-1133">Transmembrane helix</keyword>
<dbReference type="PANTHER" id="PTHR46825:SF11">
    <property type="entry name" value="PENICILLIN-BINDING PROTEIN 4"/>
    <property type="match status" value="1"/>
</dbReference>
<evidence type="ECO:0000313" key="5">
    <source>
        <dbReference type="EMBL" id="PFK29123.1"/>
    </source>
</evidence>
<dbReference type="PANTHER" id="PTHR46825">
    <property type="entry name" value="D-ALANYL-D-ALANINE-CARBOXYPEPTIDASE/ENDOPEPTIDASE AMPH"/>
    <property type="match status" value="1"/>
</dbReference>
<protein>
    <submittedName>
        <fullName evidence="5">Serine hydrolase</fullName>
    </submittedName>
</protein>
<gene>
    <name evidence="5" type="ORF">COI93_23605</name>
</gene>
<dbReference type="RefSeq" id="WP_098492792.1">
    <property type="nucleotide sequence ID" value="NZ_NUWN01000134.1"/>
</dbReference>
<dbReference type="AlphaFoldDB" id="A0A2B0LH99"/>
<keyword evidence="2 3" id="KW-0472">Membrane</keyword>
<dbReference type="GO" id="GO:0016020">
    <property type="term" value="C:membrane"/>
    <property type="evidence" value="ECO:0007669"/>
    <property type="project" value="UniProtKB-SubCell"/>
</dbReference>
<evidence type="ECO:0000256" key="3">
    <source>
        <dbReference type="SAM" id="Phobius"/>
    </source>
</evidence>
<sequence length="508" mass="57775">MNKKQRKLYYYLPISFLILILLIPLTHISFAESEQTKEQRIQQIDQFIKEQQELSQIPGISVALVEKGKTVYQKGFGYADLKTKKPVNEDTLFELASTSKAFTGLAILQLEKEGLLKRTDDITKFLPWLKLTYNDKPVNITLNHLLYQTSGIPSATISSIPISTEDDALEATVKTLQHTKLNHKPGSSFEYATINYDILGLVIEKVTKKPYEVYIKQNILDQIGMKNSLVGYLQGHPNEMATGYKLRFMRPYPYEQPIYRGNTPAGYIISNTNDLVKWMNLQLGTETNDSIHSQLISDSHIPDKTVKPVNDNGYYASGWVVLQKDQKLVYHDGENPNFSSFIIMQPDTETGVAVLSNMKSTVTTSIGQGVIDLWNGKNISDTKQIDSFQKIDKVATVIFTIAGCLNILLIILTIRFIRRLLQKHRTWSLLTKKKFILFLINTCAILSGALFILTLPRTLLGVSWTFTKIWAPVTVTLVIYSIIAFLILYSIYTTLWFFTKKNVTRFLS</sequence>
<feature type="transmembrane region" description="Helical" evidence="3">
    <location>
        <begin position="435"/>
        <end position="455"/>
    </location>
</feature>
<evidence type="ECO:0000256" key="2">
    <source>
        <dbReference type="ARBA" id="ARBA00023136"/>
    </source>
</evidence>
<dbReference type="GO" id="GO:0016787">
    <property type="term" value="F:hydrolase activity"/>
    <property type="evidence" value="ECO:0007669"/>
    <property type="project" value="UniProtKB-KW"/>
</dbReference>
<accession>A0A2B0LH99</accession>
<evidence type="ECO:0000259" key="4">
    <source>
        <dbReference type="Pfam" id="PF00144"/>
    </source>
</evidence>
<dbReference type="SUPFAM" id="SSF56601">
    <property type="entry name" value="beta-lactamase/transpeptidase-like"/>
    <property type="match status" value="1"/>
</dbReference>
<reference evidence="5 6" key="1">
    <citation type="submission" date="2017-09" db="EMBL/GenBank/DDBJ databases">
        <title>Large-scale bioinformatics analysis of Bacillus genomes uncovers conserved roles of natural products in bacterial physiology.</title>
        <authorList>
            <consortium name="Agbiome Team Llc"/>
            <person name="Bleich R.M."/>
            <person name="Grubbs K.J."/>
            <person name="Santa Maria K.C."/>
            <person name="Allen S.E."/>
            <person name="Farag S."/>
            <person name="Shank E.A."/>
            <person name="Bowers A."/>
        </authorList>
    </citation>
    <scope>NUCLEOTIDE SEQUENCE [LARGE SCALE GENOMIC DNA]</scope>
    <source>
        <strain evidence="5 6">AFS083043</strain>
    </source>
</reference>
<feature type="transmembrane region" description="Helical" evidence="3">
    <location>
        <begin position="394"/>
        <end position="414"/>
    </location>
</feature>
<comment type="subcellular location">
    <subcellularLocation>
        <location evidence="1">Membrane</location>
    </subcellularLocation>
</comment>
<dbReference type="InterPro" id="IPR050491">
    <property type="entry name" value="AmpC-like"/>
</dbReference>
<keyword evidence="5" id="KW-0378">Hydrolase</keyword>
<dbReference type="EMBL" id="NUWN01000134">
    <property type="protein sequence ID" value="PFK29123.1"/>
    <property type="molecule type" value="Genomic_DNA"/>
</dbReference>
<dbReference type="Gene3D" id="3.40.710.10">
    <property type="entry name" value="DD-peptidase/beta-lactamase superfamily"/>
    <property type="match status" value="1"/>
</dbReference>
<dbReference type="Pfam" id="PF00144">
    <property type="entry name" value="Beta-lactamase"/>
    <property type="match status" value="1"/>
</dbReference>
<dbReference type="InterPro" id="IPR012338">
    <property type="entry name" value="Beta-lactam/transpept-like"/>
</dbReference>
<proteinExistence type="predicted"/>
<organism evidence="5 6">
    <name type="scientific">Bacillus cereus</name>
    <dbReference type="NCBI Taxonomy" id="1396"/>
    <lineage>
        <taxon>Bacteria</taxon>
        <taxon>Bacillati</taxon>
        <taxon>Bacillota</taxon>
        <taxon>Bacilli</taxon>
        <taxon>Bacillales</taxon>
        <taxon>Bacillaceae</taxon>
        <taxon>Bacillus</taxon>
        <taxon>Bacillus cereus group</taxon>
    </lineage>
</organism>
<feature type="transmembrane region" description="Helical" evidence="3">
    <location>
        <begin position="475"/>
        <end position="498"/>
    </location>
</feature>
<evidence type="ECO:0000313" key="6">
    <source>
        <dbReference type="Proteomes" id="UP000242656"/>
    </source>
</evidence>
<name>A0A2B0LH99_BACCE</name>
<feature type="domain" description="Beta-lactamase-related" evidence="4">
    <location>
        <begin position="44"/>
        <end position="359"/>
    </location>
</feature>
<dbReference type="InterPro" id="IPR001466">
    <property type="entry name" value="Beta-lactam-related"/>
</dbReference>